<evidence type="ECO:0000256" key="4">
    <source>
        <dbReference type="ARBA" id="ARBA00023242"/>
    </source>
</evidence>
<dbReference type="Proteomes" id="UP000077202">
    <property type="component" value="Unassembled WGS sequence"/>
</dbReference>
<dbReference type="GO" id="GO:0000976">
    <property type="term" value="F:transcription cis-regulatory region binding"/>
    <property type="evidence" value="ECO:0007669"/>
    <property type="project" value="UniProtKB-ARBA"/>
</dbReference>
<feature type="domain" description="BHLH" evidence="6">
    <location>
        <begin position="221"/>
        <end position="270"/>
    </location>
</feature>
<gene>
    <name evidence="7" type="ORF">AXG93_2175s1090</name>
</gene>
<keyword evidence="2" id="KW-0805">Transcription regulation</keyword>
<feature type="region of interest" description="Disordered" evidence="5">
    <location>
        <begin position="90"/>
        <end position="129"/>
    </location>
</feature>
<dbReference type="AlphaFoldDB" id="A0A176W8N3"/>
<proteinExistence type="predicted"/>
<dbReference type="Pfam" id="PF26576">
    <property type="entry name" value="IBH1_N"/>
    <property type="match status" value="1"/>
</dbReference>
<dbReference type="GO" id="GO:0046983">
    <property type="term" value="F:protein dimerization activity"/>
    <property type="evidence" value="ECO:0007669"/>
    <property type="project" value="InterPro"/>
</dbReference>
<keyword evidence="8" id="KW-1185">Reference proteome</keyword>
<dbReference type="SUPFAM" id="SSF47459">
    <property type="entry name" value="HLH, helix-loop-helix DNA-binding domain"/>
    <property type="match status" value="1"/>
</dbReference>
<evidence type="ECO:0000256" key="1">
    <source>
        <dbReference type="ARBA" id="ARBA00004123"/>
    </source>
</evidence>
<dbReference type="GO" id="GO:0005634">
    <property type="term" value="C:nucleus"/>
    <property type="evidence" value="ECO:0007669"/>
    <property type="project" value="UniProtKB-SubCell"/>
</dbReference>
<dbReference type="PANTHER" id="PTHR33124:SF12">
    <property type="entry name" value="TRANSCRIPTION FACTOR BHLH148"/>
    <property type="match status" value="1"/>
</dbReference>
<reference evidence="7" key="1">
    <citation type="submission" date="2016-03" db="EMBL/GenBank/DDBJ databases">
        <title>Mechanisms controlling the formation of the plant cell surface in tip-growing cells are functionally conserved among land plants.</title>
        <authorList>
            <person name="Honkanen S."/>
            <person name="Jones V.A."/>
            <person name="Morieri G."/>
            <person name="Champion C."/>
            <person name="Hetherington A.J."/>
            <person name="Kelly S."/>
            <person name="Saint-Marcoux D."/>
            <person name="Proust H."/>
            <person name="Prescott H."/>
            <person name="Dolan L."/>
        </authorList>
    </citation>
    <scope>NUCLEOTIDE SEQUENCE [LARGE SCALE GENOMIC DNA]</scope>
    <source>
        <tissue evidence="7">Whole gametophyte</tissue>
    </source>
</reference>
<evidence type="ECO:0000259" key="6">
    <source>
        <dbReference type="PROSITE" id="PS50888"/>
    </source>
</evidence>
<evidence type="ECO:0000256" key="5">
    <source>
        <dbReference type="SAM" id="MobiDB-lite"/>
    </source>
</evidence>
<organism evidence="7 8">
    <name type="scientific">Marchantia polymorpha subsp. ruderalis</name>
    <dbReference type="NCBI Taxonomy" id="1480154"/>
    <lineage>
        <taxon>Eukaryota</taxon>
        <taxon>Viridiplantae</taxon>
        <taxon>Streptophyta</taxon>
        <taxon>Embryophyta</taxon>
        <taxon>Marchantiophyta</taxon>
        <taxon>Marchantiopsida</taxon>
        <taxon>Marchantiidae</taxon>
        <taxon>Marchantiales</taxon>
        <taxon>Marchantiaceae</taxon>
        <taxon>Marchantia</taxon>
    </lineage>
</organism>
<evidence type="ECO:0000313" key="7">
    <source>
        <dbReference type="EMBL" id="OAE28526.1"/>
    </source>
</evidence>
<dbReference type="GO" id="GO:0006355">
    <property type="term" value="P:regulation of DNA-templated transcription"/>
    <property type="evidence" value="ECO:0007669"/>
    <property type="project" value="InterPro"/>
</dbReference>
<comment type="caution">
    <text evidence="7">The sequence shown here is derived from an EMBL/GenBank/DDBJ whole genome shotgun (WGS) entry which is preliminary data.</text>
</comment>
<dbReference type="InterPro" id="IPR044660">
    <property type="entry name" value="IBH1-like"/>
</dbReference>
<evidence type="ECO:0000256" key="2">
    <source>
        <dbReference type="ARBA" id="ARBA00023015"/>
    </source>
</evidence>
<comment type="subcellular location">
    <subcellularLocation>
        <location evidence="1">Nucleus</location>
    </subcellularLocation>
</comment>
<dbReference type="InterPro" id="IPR011598">
    <property type="entry name" value="bHLH_dom"/>
</dbReference>
<dbReference type="InterPro" id="IPR044549">
    <property type="entry name" value="bHLH_AtIBH1-like"/>
</dbReference>
<dbReference type="PROSITE" id="PS50888">
    <property type="entry name" value="BHLH"/>
    <property type="match status" value="1"/>
</dbReference>
<name>A0A176W8N3_MARPO</name>
<sequence length="407" mass="44828">MDHVLCDSSGITLQTSIHDGSDYSASFLKSFLPAYNIVNLSADLSTVSDRFKAIQFAADASLAISGSGASWSDALSQKLAATSSSSIQAVQPACEERQSRGSEPCASPAESTSSNHHTGECGCPPERTESASSRLMRSYGNLFVQRKRLAGRRNLAGRTLRKGDRENCFRNHECYLEASRQAILKKLALRNKSKRRLLRCAWKPKPVLRKVKSLARPRSRPSRSLKVAESVEQDQDLESRFVALQRLVPGGSNMDTSSLLDETADFVMFLQMQVQSMQALASALDAQQARMPEFSASDCWYFHIVDYGGSCAGTVALQVALPSADGRCAYGDGVDFQRAHTRFPGFSHKPQLRIGYRNQVVDVGLLYMAKKAHENDRRVVLDCETVGQNAITVLMQIVPRAHAQFLQ</sequence>
<protein>
    <recommendedName>
        <fullName evidence="6">BHLH domain-containing protein</fullName>
    </recommendedName>
</protein>
<dbReference type="InterPro" id="IPR036638">
    <property type="entry name" value="HLH_DNA-bd_sf"/>
</dbReference>
<dbReference type="PANTHER" id="PTHR33124">
    <property type="entry name" value="TRANSCRIPTION FACTOR IBH1-LIKE 1"/>
    <property type="match status" value="1"/>
</dbReference>
<keyword evidence="4" id="KW-0539">Nucleus</keyword>
<evidence type="ECO:0000313" key="8">
    <source>
        <dbReference type="Proteomes" id="UP000077202"/>
    </source>
</evidence>
<dbReference type="EMBL" id="LVLJ01001709">
    <property type="protein sequence ID" value="OAE28526.1"/>
    <property type="molecule type" value="Genomic_DNA"/>
</dbReference>
<accession>A0A176W8N3</accession>
<dbReference type="InterPro" id="IPR059002">
    <property type="entry name" value="IBH1_N"/>
</dbReference>
<evidence type="ECO:0000256" key="3">
    <source>
        <dbReference type="ARBA" id="ARBA00023163"/>
    </source>
</evidence>
<dbReference type="CDD" id="cd11444">
    <property type="entry name" value="bHLH_AtIBH1_like"/>
    <property type="match status" value="1"/>
</dbReference>
<keyword evidence="3" id="KW-0804">Transcription</keyword>